<keyword evidence="2" id="KW-1185">Reference proteome</keyword>
<dbReference type="EMBL" id="JAWDJW010000291">
    <property type="protein sequence ID" value="KAK3081082.1"/>
    <property type="molecule type" value="Genomic_DNA"/>
</dbReference>
<proteinExistence type="predicted"/>
<name>A0ACC3DW94_9PEZI</name>
<evidence type="ECO:0000313" key="2">
    <source>
        <dbReference type="Proteomes" id="UP001186974"/>
    </source>
</evidence>
<gene>
    <name evidence="1" type="ORF">LTS18_010420</name>
</gene>
<organism evidence="1 2">
    <name type="scientific">Coniosporium uncinatum</name>
    <dbReference type="NCBI Taxonomy" id="93489"/>
    <lineage>
        <taxon>Eukaryota</taxon>
        <taxon>Fungi</taxon>
        <taxon>Dikarya</taxon>
        <taxon>Ascomycota</taxon>
        <taxon>Pezizomycotina</taxon>
        <taxon>Dothideomycetes</taxon>
        <taxon>Dothideomycetes incertae sedis</taxon>
        <taxon>Coniosporium</taxon>
    </lineage>
</organism>
<comment type="caution">
    <text evidence="1">The sequence shown here is derived from an EMBL/GenBank/DDBJ whole genome shotgun (WGS) entry which is preliminary data.</text>
</comment>
<protein>
    <submittedName>
        <fullName evidence="1">Uncharacterized protein</fullName>
    </submittedName>
</protein>
<accession>A0ACC3DW94</accession>
<dbReference type="Proteomes" id="UP001186974">
    <property type="component" value="Unassembled WGS sequence"/>
</dbReference>
<evidence type="ECO:0000313" key="1">
    <source>
        <dbReference type="EMBL" id="KAK3081082.1"/>
    </source>
</evidence>
<reference evidence="1" key="1">
    <citation type="submission" date="2024-09" db="EMBL/GenBank/DDBJ databases">
        <title>Black Yeasts Isolated from many extreme environments.</title>
        <authorList>
            <person name="Coleine C."/>
            <person name="Stajich J.E."/>
            <person name="Selbmann L."/>
        </authorList>
    </citation>
    <scope>NUCLEOTIDE SEQUENCE</scope>
    <source>
        <strain evidence="1">CCFEE 5737</strain>
    </source>
</reference>
<sequence>MGEAELSEGSEKPLYPTKLLGAEILVNPFADMVKRSREEARVQEKVQKKKQAPKRKVNKALMSFGDEEGDVAPVVKKAKFNTKLVSARQEEPEVLNNVPMPKAPPKKKAEKAAVETREPSPPQRVASPPPRAKVTPRASSRSSSPPISPEPEVQRRKAKVDDEIAALKASLRRSNPTAPAKQEKPKSALEAMIPATATRGRKRKPGRGGDGGDDEDAALAMFNAFKAKLDSAPKEEKPRERKTADTGVNGIEANGAGSAAADDDEEARLCDLHFIVDCQSCNAWDEQQQQAGEKEEEEDDDGKAWMSHSLSFAKDRLGKDLEWKRKNEEELVVIDPREKAVELGVERKKEWKKDGGGGGARGGMRGGRGGGDRGRGRERGR</sequence>